<sequence>MTCFCFFINHIKKQIRLVDGLAYFDIARTLRDALKDFSWSLDDHIQFLHQNGEEWLTLKPLVKLGYNCDFDPKEVFSL</sequence>
<organism evidence="1">
    <name type="scientific">viral metagenome</name>
    <dbReference type="NCBI Taxonomy" id="1070528"/>
    <lineage>
        <taxon>unclassified sequences</taxon>
        <taxon>metagenomes</taxon>
        <taxon>organismal metagenomes</taxon>
    </lineage>
</organism>
<protein>
    <submittedName>
        <fullName evidence="1">Uncharacterized protein</fullName>
    </submittedName>
</protein>
<dbReference type="EMBL" id="MN740836">
    <property type="protein sequence ID" value="QHU14248.1"/>
    <property type="molecule type" value="Genomic_DNA"/>
</dbReference>
<name>A0A6C0KD62_9ZZZZ</name>
<proteinExistence type="predicted"/>
<dbReference type="AlphaFoldDB" id="A0A6C0KD62"/>
<accession>A0A6C0KD62</accession>
<reference evidence="1" key="1">
    <citation type="journal article" date="2020" name="Nature">
        <title>Giant virus diversity and host interactions through global metagenomics.</title>
        <authorList>
            <person name="Schulz F."/>
            <person name="Roux S."/>
            <person name="Paez-Espino D."/>
            <person name="Jungbluth S."/>
            <person name="Walsh D.A."/>
            <person name="Denef V.J."/>
            <person name="McMahon K.D."/>
            <person name="Konstantinidis K.T."/>
            <person name="Eloe-Fadrosh E.A."/>
            <person name="Kyrpides N.C."/>
            <person name="Woyke T."/>
        </authorList>
    </citation>
    <scope>NUCLEOTIDE SEQUENCE</scope>
    <source>
        <strain evidence="1">GVMAG-S-1101182-85</strain>
    </source>
</reference>
<evidence type="ECO:0000313" key="1">
    <source>
        <dbReference type="EMBL" id="QHU14248.1"/>
    </source>
</evidence>